<feature type="signal peptide" evidence="2">
    <location>
        <begin position="1"/>
        <end position="20"/>
    </location>
</feature>
<feature type="chain" id="PRO_5046598018" evidence="2">
    <location>
        <begin position="21"/>
        <end position="416"/>
    </location>
</feature>
<dbReference type="InterPro" id="IPR012938">
    <property type="entry name" value="Glc/Sorbosone_DH"/>
</dbReference>
<dbReference type="PANTHER" id="PTHR19328">
    <property type="entry name" value="HEDGEHOG-INTERACTING PROTEIN"/>
    <property type="match status" value="1"/>
</dbReference>
<accession>A0ABW5NJV2</accession>
<dbReference type="Gene3D" id="2.120.10.30">
    <property type="entry name" value="TolB, C-terminal domain"/>
    <property type="match status" value="1"/>
</dbReference>
<dbReference type="GO" id="GO:0016491">
    <property type="term" value="F:oxidoreductase activity"/>
    <property type="evidence" value="ECO:0007669"/>
    <property type="project" value="UniProtKB-KW"/>
</dbReference>
<dbReference type="Proteomes" id="UP001597393">
    <property type="component" value="Unassembled WGS sequence"/>
</dbReference>
<keyword evidence="2" id="KW-0732">Signal</keyword>
<dbReference type="EC" id="1.1.5.-" evidence="4"/>
<name>A0ABW5NJV2_9SPHI</name>
<evidence type="ECO:0000256" key="1">
    <source>
        <dbReference type="SAM" id="MobiDB-lite"/>
    </source>
</evidence>
<dbReference type="InterPro" id="IPR011042">
    <property type="entry name" value="6-blade_b-propeller_TolB-like"/>
</dbReference>
<evidence type="ECO:0000313" key="5">
    <source>
        <dbReference type="Proteomes" id="UP001597393"/>
    </source>
</evidence>
<evidence type="ECO:0000256" key="2">
    <source>
        <dbReference type="SAM" id="SignalP"/>
    </source>
</evidence>
<keyword evidence="4" id="KW-0560">Oxidoreductase</keyword>
<keyword evidence="5" id="KW-1185">Reference proteome</keyword>
<sequence length="416" mass="44979">MKNTKIMLPTVLAVALMASASCSTQSSSETPAGGSDTTSYPPVETGKANTDYKPAFEGQTRIAGVKTTTPFEGKVVTDKLSSPWGVVDLPSGKLLVTEKAGNMRIVDPSNGNVSEPITGLPKVDESGQGGLLGLALDPAFESNRMVYWVFAEPANGGNHTAVAKGRLSDDESKIENAKVIYQALPTYNGKLHYGGRVLFDKDGNLFVSTGERSDLETRPQAQDLKSGLGKILHITTDGKPVAGNPFEGQADARPEIYSYGHRNPQGLAFHPETGDLWNSEFGPRGGDEINIVKAGSNYGWPVITYGLEYSGDKIGTPVIQQKDGMEQPVYYWDPVLSPSGMTFYTGERIPEWKNNLFIGGLSSTHIARLVIENNKVVGEERLLSSEGQRFRDVRQAKDGALYAVTDAGRLYKIDKK</sequence>
<gene>
    <name evidence="4" type="ORF">ACFSQ3_10620</name>
</gene>
<dbReference type="EMBL" id="JBHUMA010000006">
    <property type="protein sequence ID" value="MFD2599406.1"/>
    <property type="molecule type" value="Genomic_DNA"/>
</dbReference>
<protein>
    <submittedName>
        <fullName evidence="4">PQQ-dependent sugar dehydrogenase</fullName>
        <ecNumber evidence="4">1.1.5.-</ecNumber>
    </submittedName>
</protein>
<dbReference type="PROSITE" id="PS51257">
    <property type="entry name" value="PROKAR_LIPOPROTEIN"/>
    <property type="match status" value="1"/>
</dbReference>
<reference evidence="5" key="1">
    <citation type="journal article" date="2019" name="Int. J. Syst. Evol. Microbiol.">
        <title>The Global Catalogue of Microorganisms (GCM) 10K type strain sequencing project: providing services to taxonomists for standard genome sequencing and annotation.</title>
        <authorList>
            <consortium name="The Broad Institute Genomics Platform"/>
            <consortium name="The Broad Institute Genome Sequencing Center for Infectious Disease"/>
            <person name="Wu L."/>
            <person name="Ma J."/>
        </authorList>
    </citation>
    <scope>NUCLEOTIDE SEQUENCE [LARGE SCALE GENOMIC DNA]</scope>
    <source>
        <strain evidence="5">KCTC 42248</strain>
    </source>
</reference>
<dbReference type="PANTHER" id="PTHR19328:SF75">
    <property type="entry name" value="ALDOSE SUGAR DEHYDROGENASE YLII"/>
    <property type="match status" value="1"/>
</dbReference>
<evidence type="ECO:0000259" key="3">
    <source>
        <dbReference type="Pfam" id="PF07995"/>
    </source>
</evidence>
<organism evidence="4 5">
    <name type="scientific">Sphingobacterium corticis</name>
    <dbReference type="NCBI Taxonomy" id="1812823"/>
    <lineage>
        <taxon>Bacteria</taxon>
        <taxon>Pseudomonadati</taxon>
        <taxon>Bacteroidota</taxon>
        <taxon>Sphingobacteriia</taxon>
        <taxon>Sphingobacteriales</taxon>
        <taxon>Sphingobacteriaceae</taxon>
        <taxon>Sphingobacterium</taxon>
    </lineage>
</organism>
<evidence type="ECO:0000313" key="4">
    <source>
        <dbReference type="EMBL" id="MFD2599406.1"/>
    </source>
</evidence>
<proteinExistence type="predicted"/>
<dbReference type="Pfam" id="PF07995">
    <property type="entry name" value="GSDH"/>
    <property type="match status" value="1"/>
</dbReference>
<dbReference type="InterPro" id="IPR011041">
    <property type="entry name" value="Quinoprot_gluc/sorb_DH_b-prop"/>
</dbReference>
<feature type="domain" description="Glucose/Sorbosone dehydrogenase" evidence="3">
    <location>
        <begin position="80"/>
        <end position="411"/>
    </location>
</feature>
<dbReference type="RefSeq" id="WP_380869532.1">
    <property type="nucleotide sequence ID" value="NZ_JBHUMA010000006.1"/>
</dbReference>
<comment type="caution">
    <text evidence="4">The sequence shown here is derived from an EMBL/GenBank/DDBJ whole genome shotgun (WGS) entry which is preliminary data.</text>
</comment>
<feature type="region of interest" description="Disordered" evidence="1">
    <location>
        <begin position="24"/>
        <end position="51"/>
    </location>
</feature>
<dbReference type="SUPFAM" id="SSF50952">
    <property type="entry name" value="Soluble quinoprotein glucose dehydrogenase"/>
    <property type="match status" value="1"/>
</dbReference>